<dbReference type="Proteomes" id="UP000182631">
    <property type="component" value="Unassembled WGS sequence"/>
</dbReference>
<evidence type="ECO:0000313" key="2">
    <source>
        <dbReference type="Proteomes" id="UP000182631"/>
    </source>
</evidence>
<keyword evidence="2" id="KW-1185">Reference proteome</keyword>
<organism evidence="1 2">
    <name type="scientific">Candidatus Synechococcus spongiarum</name>
    <dbReference type="NCBI Taxonomy" id="431041"/>
    <lineage>
        <taxon>Bacteria</taxon>
        <taxon>Bacillati</taxon>
        <taxon>Cyanobacteriota</taxon>
        <taxon>Cyanophyceae</taxon>
        <taxon>Synechococcales</taxon>
        <taxon>Synechococcaceae</taxon>
        <taxon>Synechococcus</taxon>
    </lineage>
</organism>
<sequence length="68" mass="7159">MENCLYLHSRSVPEAPTPSGWGSKMVPMGLTHCPLCVGLAMVAALRFCAHGWLLVGLSSGLFQAAASE</sequence>
<gene>
    <name evidence="1" type="ORF">FLM9_254</name>
</gene>
<accession>A0A164Y194</accession>
<proteinExistence type="predicted"/>
<protein>
    <submittedName>
        <fullName evidence="1">Uncharacterized protein</fullName>
    </submittedName>
</protein>
<reference evidence="2" key="1">
    <citation type="submission" date="2016-02" db="EMBL/GenBank/DDBJ databases">
        <authorList>
            <person name="liu f."/>
        </authorList>
    </citation>
    <scope>NUCLEOTIDE SEQUENCE [LARGE SCALE GENOMIC DNA]</scope>
</reference>
<name>A0A164Y194_9SYNE</name>
<evidence type="ECO:0000313" key="1">
    <source>
        <dbReference type="EMBL" id="SAY38396.1"/>
    </source>
</evidence>
<dbReference type="AlphaFoldDB" id="A0A164Y194"/>
<dbReference type="EMBL" id="FITM01000027">
    <property type="protein sequence ID" value="SAY38396.1"/>
    <property type="molecule type" value="Genomic_DNA"/>
</dbReference>